<evidence type="ECO:0000313" key="4">
    <source>
        <dbReference type="EMBL" id="TCS35647.1"/>
    </source>
</evidence>
<reference evidence="4 5" key="1">
    <citation type="submission" date="2019-03" db="EMBL/GenBank/DDBJ databases">
        <title>Genomic Encyclopedia of Type Strains, Phase IV (KMG-IV): sequencing the most valuable type-strain genomes for metagenomic binning, comparative biology and taxonomic classification.</title>
        <authorList>
            <person name="Goeker M."/>
        </authorList>
    </citation>
    <scope>NUCLEOTIDE SEQUENCE [LARGE SCALE GENOMIC DNA]</scope>
    <source>
        <strain evidence="4 5">DSM 7445</strain>
    </source>
</reference>
<dbReference type="Pfam" id="PF00589">
    <property type="entry name" value="Phage_integrase"/>
    <property type="match status" value="1"/>
</dbReference>
<keyword evidence="5" id="KW-1185">Reference proteome</keyword>
<keyword evidence="1" id="KW-0233">DNA recombination</keyword>
<dbReference type="GO" id="GO:0015074">
    <property type="term" value="P:DNA integration"/>
    <property type="evidence" value="ECO:0007669"/>
    <property type="project" value="InterPro"/>
</dbReference>
<dbReference type="Proteomes" id="UP000295382">
    <property type="component" value="Unassembled WGS sequence"/>
</dbReference>
<sequence>MTSRQDLSRPRAVKRQSPCLLASPIEATDDESGRLIPRPSRSTDLNAYCSRAAEFLTAFHRGDFHSGEPTTAAIASVIGLEGICSIDELKSLLAANNSMSRIGDQCAVSWKASDDHLDRRFLHPATTLALVQVDQQTTWPAALSAFDALLGRTRSTRTQGAAELGHLAGLLLDMTAWHFLSLHRPLFCHVARFAPASALPDSVYARRVAKRPLLLETSSDLTADDADRIQAQVIDTALQYNDAGSGGWVIAELKTIANLHKHKARALAKIDWIKSLGTMSGNLRDAGSAAATIFGWVLHMVTVGTPREASPSPATISAYVSAISSELLQELGAHKDPIPCWKLTDIIDAYQRILKCRASNLHAASALNAFHAYLVDSFDMPPLRQALASEVRSVHKANILWDHEADSIRDWLGSGHGEERLSQQVRLAFELAHHLHLRIGELFSLCLRSVRTYDDGQIELEIAPSPKGKSGKSPASRRIRRITSEETAQLLRRWVQRRDLEAALHDDYLFGDPHNGKRVYQYGKTYVMLSRALKAASGDTSISPHALRHGVSFEVEQALIVERHDIDINLLDEIAVETGHRSFQMGWGWYSHLFEQPLRDGIDRSLKNHELNYGVVAKLTGLSREVLRQRVARSPENRNCTLRKILQDSAGALPIPDICAKFNFTDLPESPDVFAKPGISFEKIVAVLGDISANLTLPAIAARNGIGETTIQDIAASALCILSRQYAAQIEWRKLLLEDPLFVLQNLQKLNIRSPFERAEQAKFLSLSRFLAGHVHTDVVTDGLRSWQACADGDYISLDSPNLAEGLIALLHGAGVPLTHLVLRAAPGFVPPMSAIDQVIGRTFHPGLSPAGFSLDLVYLFQKIYNGTPQIEAIVQRRGRPSAYLLVSSCPASGEDAVQNAAVGMAGFHGLMIAAHIFRDTVLQANATDERTRGED</sequence>
<dbReference type="SUPFAM" id="SSF56349">
    <property type="entry name" value="DNA breaking-rejoining enzymes"/>
    <property type="match status" value="1"/>
</dbReference>
<name>A0A4R3HRB4_PAULE</name>
<dbReference type="InterPro" id="IPR002104">
    <property type="entry name" value="Integrase_catalytic"/>
</dbReference>
<proteinExistence type="predicted"/>
<accession>A0A4R3HRB4</accession>
<dbReference type="OrthoDB" id="8900966at2"/>
<gene>
    <name evidence="4" type="ORF">EDC30_110116</name>
</gene>
<dbReference type="InterPro" id="IPR011010">
    <property type="entry name" value="DNA_brk_join_enz"/>
</dbReference>
<comment type="caution">
    <text evidence="4">The sequence shown here is derived from an EMBL/GenBank/DDBJ whole genome shotgun (WGS) entry which is preliminary data.</text>
</comment>
<organism evidence="4 5">
    <name type="scientific">Paucimonas lemoignei</name>
    <name type="common">Pseudomonas lemoignei</name>
    <dbReference type="NCBI Taxonomy" id="29443"/>
    <lineage>
        <taxon>Bacteria</taxon>
        <taxon>Pseudomonadati</taxon>
        <taxon>Pseudomonadota</taxon>
        <taxon>Betaproteobacteria</taxon>
        <taxon>Burkholderiales</taxon>
        <taxon>Burkholderiaceae</taxon>
        <taxon>Paucimonas</taxon>
    </lineage>
</organism>
<dbReference type="PROSITE" id="PS51898">
    <property type="entry name" value="TYR_RECOMBINASE"/>
    <property type="match status" value="1"/>
</dbReference>
<dbReference type="InterPro" id="IPR013762">
    <property type="entry name" value="Integrase-like_cat_sf"/>
</dbReference>
<dbReference type="RefSeq" id="WP_132259649.1">
    <property type="nucleotide sequence ID" value="NZ_SLZQ01000010.1"/>
</dbReference>
<dbReference type="Gene3D" id="1.10.443.10">
    <property type="entry name" value="Intergrase catalytic core"/>
    <property type="match status" value="1"/>
</dbReference>
<feature type="region of interest" description="Disordered" evidence="2">
    <location>
        <begin position="1"/>
        <end position="21"/>
    </location>
</feature>
<feature type="domain" description="Tyr recombinase" evidence="3">
    <location>
        <begin position="394"/>
        <end position="603"/>
    </location>
</feature>
<evidence type="ECO:0000256" key="2">
    <source>
        <dbReference type="SAM" id="MobiDB-lite"/>
    </source>
</evidence>
<dbReference type="AlphaFoldDB" id="A0A4R3HRB4"/>
<evidence type="ECO:0000259" key="3">
    <source>
        <dbReference type="PROSITE" id="PS51898"/>
    </source>
</evidence>
<evidence type="ECO:0000256" key="1">
    <source>
        <dbReference type="ARBA" id="ARBA00023172"/>
    </source>
</evidence>
<protein>
    <submittedName>
        <fullName evidence="4">Phage integrase family protein</fullName>
    </submittedName>
</protein>
<evidence type="ECO:0000313" key="5">
    <source>
        <dbReference type="Proteomes" id="UP000295382"/>
    </source>
</evidence>
<dbReference type="GO" id="GO:0006310">
    <property type="term" value="P:DNA recombination"/>
    <property type="evidence" value="ECO:0007669"/>
    <property type="project" value="UniProtKB-KW"/>
</dbReference>
<dbReference type="EMBL" id="SLZQ01000010">
    <property type="protein sequence ID" value="TCS35647.1"/>
    <property type="molecule type" value="Genomic_DNA"/>
</dbReference>
<dbReference type="GO" id="GO:0003677">
    <property type="term" value="F:DNA binding"/>
    <property type="evidence" value="ECO:0007669"/>
    <property type="project" value="InterPro"/>
</dbReference>